<dbReference type="EMBL" id="CAJNOM010000176">
    <property type="protein sequence ID" value="CAF1183695.1"/>
    <property type="molecule type" value="Genomic_DNA"/>
</dbReference>
<dbReference type="Proteomes" id="UP000663832">
    <property type="component" value="Unassembled WGS sequence"/>
</dbReference>
<keyword evidence="1" id="KW-0245">EGF-like domain</keyword>
<dbReference type="EMBL" id="CAJNOI010000120">
    <property type="protein sequence ID" value="CAF1092324.1"/>
    <property type="molecule type" value="Genomic_DNA"/>
</dbReference>
<evidence type="ECO:0000313" key="3">
    <source>
        <dbReference type="EMBL" id="CAF1092324.1"/>
    </source>
</evidence>
<evidence type="ECO:0000313" key="4">
    <source>
        <dbReference type="EMBL" id="CAF1183695.1"/>
    </source>
</evidence>
<dbReference type="PROSITE" id="PS01186">
    <property type="entry name" value="EGF_2"/>
    <property type="match status" value="1"/>
</dbReference>
<keyword evidence="5" id="KW-1185">Reference proteome</keyword>
<feature type="domain" description="EGF-like" evidence="2">
    <location>
        <begin position="65"/>
        <end position="96"/>
    </location>
</feature>
<feature type="disulfide bond" evidence="1">
    <location>
        <begin position="86"/>
        <end position="95"/>
    </location>
</feature>
<organism evidence="4 5">
    <name type="scientific">Adineta steineri</name>
    <dbReference type="NCBI Taxonomy" id="433720"/>
    <lineage>
        <taxon>Eukaryota</taxon>
        <taxon>Metazoa</taxon>
        <taxon>Spiralia</taxon>
        <taxon>Gnathifera</taxon>
        <taxon>Rotifera</taxon>
        <taxon>Eurotatoria</taxon>
        <taxon>Bdelloidea</taxon>
        <taxon>Adinetida</taxon>
        <taxon>Adinetidae</taxon>
        <taxon>Adineta</taxon>
    </lineage>
</organism>
<dbReference type="OrthoDB" id="10045365at2759"/>
<comment type="caution">
    <text evidence="1">Lacks conserved residue(s) required for the propagation of feature annotation.</text>
</comment>
<accession>A0A814V7T3</accession>
<dbReference type="Gene3D" id="2.10.25.10">
    <property type="entry name" value="Laminin"/>
    <property type="match status" value="1"/>
</dbReference>
<evidence type="ECO:0000313" key="5">
    <source>
        <dbReference type="Proteomes" id="UP000663832"/>
    </source>
</evidence>
<evidence type="ECO:0000256" key="1">
    <source>
        <dbReference type="PROSITE-ProRule" id="PRU00076"/>
    </source>
</evidence>
<dbReference type="InterPro" id="IPR000742">
    <property type="entry name" value="EGF"/>
</dbReference>
<sequence>MRDTTDSAPPACNATTCCATISCIPCNDNGTTRSCYGTAGYYGGFMYGVYSDPNCLSNEVYYKCPSDVCLCQNGGTCDGSGDICQCKSGWVGKTCSDIAPCNAARCCGTDTCIYCDDSFTYCGGFDDNDIGDDPRTRSRFGLAELGVHNRYFGVFNCPYACSFGADALRLDRVLNASAC</sequence>
<gene>
    <name evidence="3" type="ORF">BJG266_LOCUS20883</name>
    <name evidence="4" type="ORF">QVE165_LOCUS24833</name>
</gene>
<evidence type="ECO:0000259" key="2">
    <source>
        <dbReference type="PROSITE" id="PS50026"/>
    </source>
</evidence>
<comment type="caution">
    <text evidence="4">The sequence shown here is derived from an EMBL/GenBank/DDBJ whole genome shotgun (WGS) entry which is preliminary data.</text>
</comment>
<dbReference type="AlphaFoldDB" id="A0A814V7T3"/>
<dbReference type="PROSITE" id="PS51257">
    <property type="entry name" value="PROKAR_LIPOPROTEIN"/>
    <property type="match status" value="1"/>
</dbReference>
<dbReference type="PROSITE" id="PS00022">
    <property type="entry name" value="EGF_1"/>
    <property type="match status" value="1"/>
</dbReference>
<protein>
    <recommendedName>
        <fullName evidence="2">EGF-like domain-containing protein</fullName>
    </recommendedName>
</protein>
<dbReference type="Proteomes" id="UP000663877">
    <property type="component" value="Unassembled WGS sequence"/>
</dbReference>
<name>A0A814V7T3_9BILA</name>
<dbReference type="PROSITE" id="PS50026">
    <property type="entry name" value="EGF_3"/>
    <property type="match status" value="1"/>
</dbReference>
<keyword evidence="1" id="KW-1015">Disulfide bond</keyword>
<reference evidence="4" key="1">
    <citation type="submission" date="2021-02" db="EMBL/GenBank/DDBJ databases">
        <authorList>
            <person name="Nowell W R."/>
        </authorList>
    </citation>
    <scope>NUCLEOTIDE SEQUENCE</scope>
</reference>
<proteinExistence type="predicted"/>